<dbReference type="SMART" id="SM00091">
    <property type="entry name" value="PAS"/>
    <property type="match status" value="1"/>
</dbReference>
<dbReference type="PROSITE" id="PS50113">
    <property type="entry name" value="PAC"/>
    <property type="match status" value="1"/>
</dbReference>
<dbReference type="OrthoDB" id="8553030at2"/>
<keyword evidence="2" id="KW-1133">Transmembrane helix</keyword>
<dbReference type="EMBL" id="QQAX01000030">
    <property type="protein sequence ID" value="RDI38957.1"/>
    <property type="molecule type" value="Genomic_DNA"/>
</dbReference>
<dbReference type="Pfam" id="PF08447">
    <property type="entry name" value="PAS_3"/>
    <property type="match status" value="1"/>
</dbReference>
<dbReference type="InterPro" id="IPR052155">
    <property type="entry name" value="Biofilm_reg_signaling"/>
</dbReference>
<dbReference type="InterPro" id="IPR035919">
    <property type="entry name" value="EAL_sf"/>
</dbReference>
<dbReference type="CDD" id="cd01949">
    <property type="entry name" value="GGDEF"/>
    <property type="match status" value="1"/>
</dbReference>
<proteinExistence type="predicted"/>
<dbReference type="SMART" id="SM00267">
    <property type="entry name" value="GGDEF"/>
    <property type="match status" value="1"/>
</dbReference>
<dbReference type="InterPro" id="IPR001633">
    <property type="entry name" value="EAL_dom"/>
</dbReference>
<dbReference type="Gene3D" id="3.20.20.450">
    <property type="entry name" value="EAL domain"/>
    <property type="match status" value="1"/>
</dbReference>
<dbReference type="CDD" id="cd00130">
    <property type="entry name" value="PAS"/>
    <property type="match status" value="1"/>
</dbReference>
<dbReference type="SUPFAM" id="SSF141868">
    <property type="entry name" value="EAL domain-like"/>
    <property type="match status" value="1"/>
</dbReference>
<name>A0A370G553_9COXI</name>
<dbReference type="SMART" id="SM00052">
    <property type="entry name" value="EAL"/>
    <property type="match status" value="1"/>
</dbReference>
<dbReference type="CDD" id="cd01948">
    <property type="entry name" value="EAL"/>
    <property type="match status" value="1"/>
</dbReference>
<sequence>MPERKRISLIVMVFILSALIIGTLFLIVNVQASILTHQGELNLLLISCIILLTIAYALLKQQLNAQKRAFSVLSQKDSLEAKLYEQHNLFNTVFDYTNMGIALLNIDCNVARVNKLLCELLGYSEDDLLSMNFYQLIHPSEHDNLQIHMQQLIDKKIKLYQSEQQCFRKNGDTLWIMSTLSLTRDKDDKPSYFIIQVQNITLQKKAEERLRHMAYHDPLTGLANRNKLEQFISHILAAARRHQQVFALLFLDLDRFKNINDTIGHEAGDALLQIVAERLRNTVRTTDMVARLGGDEFVLLITDVKQAESVAIIAQKILENVLKVIIVKGQEIYITTSIGISLYPYDGQNMQTLMKNADLALYRAKEHGRNNYQFYTAEMTSRAQEKMALQNALGHALVKHEFMLHYQPKMEISTRRITGVEALLRWKNKEYGMITPDEIVSLAEETGLIIPVSEWILKTACNQLKVWHEMGFTSLTMAVNCSARQFKHSNFLDDVLNTITEVGISPQSLEIEVTESTIMQDPENTLRVLYGLKDLGVRIAIDDFGTGYWSLGNLRRLSVDVIKIDKTFIKQVIADETSAAITSAIIAMVNKLDIVAIAEGVETREQYEFLANEGCAEIQGYYLTRPLTDEAMTHFLQHPVPDVEAVSQNGITT</sequence>
<evidence type="ECO:0000313" key="7">
    <source>
        <dbReference type="EMBL" id="RDI38957.1"/>
    </source>
</evidence>
<keyword evidence="2" id="KW-0472">Membrane</keyword>
<dbReference type="InterPro" id="IPR013655">
    <property type="entry name" value="PAS_fold_3"/>
</dbReference>
<evidence type="ECO:0000259" key="6">
    <source>
        <dbReference type="PROSITE" id="PS50887"/>
    </source>
</evidence>
<dbReference type="InterPro" id="IPR000014">
    <property type="entry name" value="PAS"/>
</dbReference>
<keyword evidence="8" id="KW-1185">Reference proteome</keyword>
<dbReference type="PANTHER" id="PTHR44757">
    <property type="entry name" value="DIGUANYLATE CYCLASE DGCP"/>
    <property type="match status" value="1"/>
</dbReference>
<comment type="caution">
    <text evidence="7">The sequence shown here is derived from an EMBL/GenBank/DDBJ whole genome shotgun (WGS) entry which is preliminary data.</text>
</comment>
<evidence type="ECO:0000259" key="4">
    <source>
        <dbReference type="PROSITE" id="PS50113"/>
    </source>
</evidence>
<dbReference type="InterPro" id="IPR000160">
    <property type="entry name" value="GGDEF_dom"/>
</dbReference>
<dbReference type="SMART" id="SM00086">
    <property type="entry name" value="PAC"/>
    <property type="match status" value="1"/>
</dbReference>
<dbReference type="InterPro" id="IPR043128">
    <property type="entry name" value="Rev_trsase/Diguanyl_cyclase"/>
</dbReference>
<dbReference type="SUPFAM" id="SSF55073">
    <property type="entry name" value="Nucleotide cyclase"/>
    <property type="match status" value="1"/>
</dbReference>
<dbReference type="Gene3D" id="3.30.70.270">
    <property type="match status" value="1"/>
</dbReference>
<comment type="cofactor">
    <cofactor evidence="1">
        <name>Mg(2+)</name>
        <dbReference type="ChEBI" id="CHEBI:18420"/>
    </cofactor>
</comment>
<keyword evidence="2" id="KW-0812">Transmembrane</keyword>
<dbReference type="Proteomes" id="UP000254720">
    <property type="component" value="Unassembled WGS sequence"/>
</dbReference>
<protein>
    <submittedName>
        <fullName evidence="7">PAS domain S-box-containing protein/diguanylate cyclase (GGDEF)-like protein</fullName>
    </submittedName>
</protein>
<evidence type="ECO:0000259" key="5">
    <source>
        <dbReference type="PROSITE" id="PS50883"/>
    </source>
</evidence>
<dbReference type="Pfam" id="PF00990">
    <property type="entry name" value="GGDEF"/>
    <property type="match status" value="1"/>
</dbReference>
<reference evidence="7 8" key="1">
    <citation type="submission" date="2018-07" db="EMBL/GenBank/DDBJ databases">
        <title>Genomic Encyclopedia of Type Strains, Phase IV (KMG-IV): sequencing the most valuable type-strain genomes for metagenomic binning, comparative biology and taxonomic classification.</title>
        <authorList>
            <person name="Goeker M."/>
        </authorList>
    </citation>
    <scope>NUCLEOTIDE SEQUENCE [LARGE SCALE GENOMIC DNA]</scope>
    <source>
        <strain evidence="7 8">DSM 16500</strain>
    </source>
</reference>
<dbReference type="AlphaFoldDB" id="A0A370G553"/>
<evidence type="ECO:0000313" key="8">
    <source>
        <dbReference type="Proteomes" id="UP000254720"/>
    </source>
</evidence>
<dbReference type="FunFam" id="3.30.70.270:FF:000001">
    <property type="entry name" value="Diguanylate cyclase domain protein"/>
    <property type="match status" value="1"/>
</dbReference>
<dbReference type="NCBIfam" id="TIGR00254">
    <property type="entry name" value="GGDEF"/>
    <property type="match status" value="1"/>
</dbReference>
<feature type="domain" description="PAC" evidence="4">
    <location>
        <begin position="160"/>
        <end position="212"/>
    </location>
</feature>
<feature type="domain" description="PAS" evidence="3">
    <location>
        <begin position="86"/>
        <end position="156"/>
    </location>
</feature>
<dbReference type="RefSeq" id="WP_114835298.1">
    <property type="nucleotide sequence ID" value="NZ_LR699115.1"/>
</dbReference>
<feature type="domain" description="GGDEF" evidence="6">
    <location>
        <begin position="244"/>
        <end position="377"/>
    </location>
</feature>
<gene>
    <name evidence="7" type="ORF">C8D86_13016</name>
</gene>
<organism evidence="7 8">
    <name type="scientific">Aquicella lusitana</name>
    <dbReference type="NCBI Taxonomy" id="254246"/>
    <lineage>
        <taxon>Bacteria</taxon>
        <taxon>Pseudomonadati</taxon>
        <taxon>Pseudomonadota</taxon>
        <taxon>Gammaproteobacteria</taxon>
        <taxon>Legionellales</taxon>
        <taxon>Coxiellaceae</taxon>
        <taxon>Aquicella</taxon>
    </lineage>
</organism>
<dbReference type="Gene3D" id="3.30.450.20">
    <property type="entry name" value="PAS domain"/>
    <property type="match status" value="1"/>
</dbReference>
<dbReference type="InterPro" id="IPR001610">
    <property type="entry name" value="PAC"/>
</dbReference>
<dbReference type="PROSITE" id="PS50887">
    <property type="entry name" value="GGDEF"/>
    <property type="match status" value="1"/>
</dbReference>
<feature type="domain" description="EAL" evidence="5">
    <location>
        <begin position="386"/>
        <end position="640"/>
    </location>
</feature>
<evidence type="ECO:0000259" key="3">
    <source>
        <dbReference type="PROSITE" id="PS50112"/>
    </source>
</evidence>
<dbReference type="NCBIfam" id="TIGR00229">
    <property type="entry name" value="sensory_box"/>
    <property type="match status" value="1"/>
</dbReference>
<dbReference type="PANTHER" id="PTHR44757:SF2">
    <property type="entry name" value="BIOFILM ARCHITECTURE MAINTENANCE PROTEIN MBAA"/>
    <property type="match status" value="1"/>
</dbReference>
<accession>A0A370G553</accession>
<dbReference type="PROSITE" id="PS50112">
    <property type="entry name" value="PAS"/>
    <property type="match status" value="1"/>
</dbReference>
<dbReference type="InterPro" id="IPR000700">
    <property type="entry name" value="PAS-assoc_C"/>
</dbReference>
<dbReference type="InterPro" id="IPR029787">
    <property type="entry name" value="Nucleotide_cyclase"/>
</dbReference>
<evidence type="ECO:0000256" key="1">
    <source>
        <dbReference type="ARBA" id="ARBA00001946"/>
    </source>
</evidence>
<dbReference type="SUPFAM" id="SSF55785">
    <property type="entry name" value="PYP-like sensor domain (PAS domain)"/>
    <property type="match status" value="1"/>
</dbReference>
<dbReference type="Pfam" id="PF00563">
    <property type="entry name" value="EAL"/>
    <property type="match status" value="1"/>
</dbReference>
<feature type="transmembrane region" description="Helical" evidence="2">
    <location>
        <begin position="7"/>
        <end position="29"/>
    </location>
</feature>
<evidence type="ECO:0000256" key="2">
    <source>
        <dbReference type="SAM" id="Phobius"/>
    </source>
</evidence>
<dbReference type="InterPro" id="IPR035965">
    <property type="entry name" value="PAS-like_dom_sf"/>
</dbReference>
<feature type="transmembrane region" description="Helical" evidence="2">
    <location>
        <begin position="41"/>
        <end position="59"/>
    </location>
</feature>
<dbReference type="PROSITE" id="PS50883">
    <property type="entry name" value="EAL"/>
    <property type="match status" value="1"/>
</dbReference>
<dbReference type="GO" id="GO:0003824">
    <property type="term" value="F:catalytic activity"/>
    <property type="evidence" value="ECO:0007669"/>
    <property type="project" value="UniProtKB-ARBA"/>
</dbReference>